<gene>
    <name evidence="5" type="ORF">BJ959_002193</name>
</gene>
<keyword evidence="2" id="KW-0045">Antibiotic biosynthesis</keyword>
<dbReference type="GO" id="GO:0046872">
    <property type="term" value="F:metal ion binding"/>
    <property type="evidence" value="ECO:0007669"/>
    <property type="project" value="UniProtKB-KW"/>
</dbReference>
<proteinExistence type="inferred from homology"/>
<evidence type="ECO:0000313" key="6">
    <source>
        <dbReference type="Proteomes" id="UP000552883"/>
    </source>
</evidence>
<protein>
    <submittedName>
        <fullName evidence="5">Isopenicillin N synthase-like dioxygenase</fullName>
    </submittedName>
</protein>
<dbReference type="InterPro" id="IPR044861">
    <property type="entry name" value="IPNS-like_FE2OG_OXY"/>
</dbReference>
<keyword evidence="3" id="KW-0479">Metal-binding</keyword>
<comment type="similarity">
    <text evidence="3">Belongs to the iron/ascorbate-dependent oxidoreductase family.</text>
</comment>
<evidence type="ECO:0000256" key="2">
    <source>
        <dbReference type="ARBA" id="ARBA00023194"/>
    </source>
</evidence>
<comment type="pathway">
    <text evidence="1">Antibiotic biosynthesis.</text>
</comment>
<reference evidence="5 6" key="1">
    <citation type="submission" date="2020-08" db="EMBL/GenBank/DDBJ databases">
        <title>Sequencing the genomes of 1000 actinobacteria strains.</title>
        <authorList>
            <person name="Klenk H.-P."/>
        </authorList>
    </citation>
    <scope>NUCLEOTIDE SEQUENCE [LARGE SCALE GENOMIC DNA]</scope>
    <source>
        <strain evidence="5 6">DSM 23889</strain>
    </source>
</reference>
<dbReference type="InterPro" id="IPR026992">
    <property type="entry name" value="DIOX_N"/>
</dbReference>
<dbReference type="RefSeq" id="WP_153981898.1">
    <property type="nucleotide sequence ID" value="NZ_BAAANZ010000003.1"/>
</dbReference>
<dbReference type="Proteomes" id="UP000552883">
    <property type="component" value="Unassembled WGS sequence"/>
</dbReference>
<accession>A0A840XPF5</accession>
<dbReference type="InterPro" id="IPR027443">
    <property type="entry name" value="IPNS-like_sf"/>
</dbReference>
<keyword evidence="3" id="KW-0560">Oxidoreductase</keyword>
<dbReference type="Pfam" id="PF14226">
    <property type="entry name" value="DIOX_N"/>
    <property type="match status" value="1"/>
</dbReference>
<dbReference type="PROSITE" id="PS51471">
    <property type="entry name" value="FE2OG_OXY"/>
    <property type="match status" value="1"/>
</dbReference>
<evidence type="ECO:0000256" key="1">
    <source>
        <dbReference type="ARBA" id="ARBA00004792"/>
    </source>
</evidence>
<keyword evidence="3" id="KW-0408">Iron</keyword>
<dbReference type="SUPFAM" id="SSF51197">
    <property type="entry name" value="Clavaminate synthase-like"/>
    <property type="match status" value="1"/>
</dbReference>
<dbReference type="PRINTS" id="PR00682">
    <property type="entry name" value="IPNSYNTHASE"/>
</dbReference>
<dbReference type="GO" id="GO:0051213">
    <property type="term" value="F:dioxygenase activity"/>
    <property type="evidence" value="ECO:0007669"/>
    <property type="project" value="UniProtKB-KW"/>
</dbReference>
<dbReference type="InterPro" id="IPR050231">
    <property type="entry name" value="Iron_ascorbate_oxido_reductase"/>
</dbReference>
<keyword evidence="5" id="KW-0223">Dioxygenase</keyword>
<evidence type="ECO:0000256" key="3">
    <source>
        <dbReference type="RuleBase" id="RU003682"/>
    </source>
</evidence>
<dbReference type="EMBL" id="JACHBS010000001">
    <property type="protein sequence ID" value="MBB5618697.1"/>
    <property type="molecule type" value="Genomic_DNA"/>
</dbReference>
<dbReference type="OrthoDB" id="21825at2"/>
<dbReference type="InterPro" id="IPR005123">
    <property type="entry name" value="Oxoglu/Fe-dep_dioxygenase_dom"/>
</dbReference>
<sequence length="327" mass="35149">MSSAITVPTISIDRDPAVVGREFDETLRTVGFFQIVDHGIDSAVADAAWSIARAFFDLPLEDKLAVERAPGGLYGYFPMRSESLAASRGDVTPGDLKESFNMGPGIRHDHAPVDATEAAIFTANLWPAALPELQTAWSAYYAAMSGLADRLMGMFALGLDLPADFFARFIDRSPSALRAINYPEQTQAPEPGQLRAGAHTDYGTLTILRQEAGRAGLEVHDAATDAWLPIPPAEGALVINIGDLMARWTNDRWTSTLHRVVNPDAAAGSTATASQRRQSMPFFHNANYSALVEALPTCVPAGERPRYEPVMAGPHLAGKTTRSVAAS</sequence>
<evidence type="ECO:0000259" key="4">
    <source>
        <dbReference type="PROSITE" id="PS51471"/>
    </source>
</evidence>
<organism evidence="5 6">
    <name type="scientific">Microcella frigidaquae</name>
    <dbReference type="NCBI Taxonomy" id="424758"/>
    <lineage>
        <taxon>Bacteria</taxon>
        <taxon>Bacillati</taxon>
        <taxon>Actinomycetota</taxon>
        <taxon>Actinomycetes</taxon>
        <taxon>Micrococcales</taxon>
        <taxon>Microbacteriaceae</taxon>
        <taxon>Microcella</taxon>
    </lineage>
</organism>
<comment type="caution">
    <text evidence="5">The sequence shown here is derived from an EMBL/GenBank/DDBJ whole genome shotgun (WGS) entry which is preliminary data.</text>
</comment>
<keyword evidence="6" id="KW-1185">Reference proteome</keyword>
<dbReference type="Gene3D" id="2.60.120.330">
    <property type="entry name" value="B-lactam Antibiotic, Isopenicillin N Synthase, Chain"/>
    <property type="match status" value="1"/>
</dbReference>
<dbReference type="AlphaFoldDB" id="A0A840XPF5"/>
<name>A0A840XPF5_9MICO</name>
<dbReference type="Pfam" id="PF03171">
    <property type="entry name" value="2OG-FeII_Oxy"/>
    <property type="match status" value="1"/>
</dbReference>
<evidence type="ECO:0000313" key="5">
    <source>
        <dbReference type="EMBL" id="MBB5618697.1"/>
    </source>
</evidence>
<dbReference type="PANTHER" id="PTHR47990">
    <property type="entry name" value="2-OXOGLUTARATE (2OG) AND FE(II)-DEPENDENT OXYGENASE SUPERFAMILY PROTEIN-RELATED"/>
    <property type="match status" value="1"/>
</dbReference>
<feature type="domain" description="Fe2OG dioxygenase" evidence="4">
    <location>
        <begin position="172"/>
        <end position="286"/>
    </location>
</feature>
<dbReference type="GO" id="GO:0017000">
    <property type="term" value="P:antibiotic biosynthetic process"/>
    <property type="evidence" value="ECO:0007669"/>
    <property type="project" value="UniProtKB-KW"/>
</dbReference>